<comment type="caution">
    <text evidence="8">The sequence shown here is derived from an EMBL/GenBank/DDBJ whole genome shotgun (WGS) entry which is preliminary data.</text>
</comment>
<name>A0A844GW63_9CHRO</name>
<dbReference type="InterPro" id="IPR036509">
    <property type="entry name" value="Met_Sox_Rdtase_MsrA_sf"/>
</dbReference>
<dbReference type="RefSeq" id="WP_155084588.1">
    <property type="nucleotide sequence ID" value="NZ_WMIA01000028.1"/>
</dbReference>
<dbReference type="AlphaFoldDB" id="A0A844GW63"/>
<dbReference type="NCBIfam" id="TIGR00401">
    <property type="entry name" value="msrA"/>
    <property type="match status" value="1"/>
</dbReference>
<dbReference type="EMBL" id="WMIA01000028">
    <property type="protein sequence ID" value="MTF40400.1"/>
    <property type="molecule type" value="Genomic_DNA"/>
</dbReference>
<evidence type="ECO:0000256" key="6">
    <source>
        <dbReference type="SAM" id="SignalP"/>
    </source>
</evidence>
<evidence type="ECO:0000256" key="3">
    <source>
        <dbReference type="ARBA" id="ARBA00047806"/>
    </source>
</evidence>
<dbReference type="PANTHER" id="PTHR43774">
    <property type="entry name" value="PEPTIDE METHIONINE SULFOXIDE REDUCTASE"/>
    <property type="match status" value="1"/>
</dbReference>
<comment type="catalytic activity">
    <reaction evidence="3 5">
        <text>L-methionyl-[protein] + [thioredoxin]-disulfide + H2O = L-methionyl-(S)-S-oxide-[protein] + [thioredoxin]-dithiol</text>
        <dbReference type="Rhea" id="RHEA:14217"/>
        <dbReference type="Rhea" id="RHEA-COMP:10698"/>
        <dbReference type="Rhea" id="RHEA-COMP:10700"/>
        <dbReference type="Rhea" id="RHEA-COMP:12313"/>
        <dbReference type="Rhea" id="RHEA-COMP:12315"/>
        <dbReference type="ChEBI" id="CHEBI:15377"/>
        <dbReference type="ChEBI" id="CHEBI:16044"/>
        <dbReference type="ChEBI" id="CHEBI:29950"/>
        <dbReference type="ChEBI" id="CHEBI:44120"/>
        <dbReference type="ChEBI" id="CHEBI:50058"/>
        <dbReference type="EC" id="1.8.4.11"/>
    </reaction>
</comment>
<evidence type="ECO:0000259" key="7">
    <source>
        <dbReference type="Pfam" id="PF01625"/>
    </source>
</evidence>
<organism evidence="8 9">
    <name type="scientific">Cyanobacterium aponinum 0216</name>
    <dbReference type="NCBI Taxonomy" id="2676140"/>
    <lineage>
        <taxon>Bacteria</taxon>
        <taxon>Bacillati</taxon>
        <taxon>Cyanobacteriota</taxon>
        <taxon>Cyanophyceae</taxon>
        <taxon>Oscillatoriophycideae</taxon>
        <taxon>Chroococcales</taxon>
        <taxon>Geminocystaceae</taxon>
        <taxon>Cyanobacterium</taxon>
    </lineage>
</organism>
<dbReference type="HAMAP" id="MF_01401">
    <property type="entry name" value="MsrA"/>
    <property type="match status" value="1"/>
</dbReference>
<evidence type="ECO:0000313" key="9">
    <source>
        <dbReference type="Proteomes" id="UP000437131"/>
    </source>
</evidence>
<keyword evidence="6" id="KW-0732">Signal</keyword>
<accession>A0A844GW63</accession>
<protein>
    <recommendedName>
        <fullName evidence="5">Peptide methionine sulfoxide reductase MsrA</fullName>
        <shortName evidence="5">Protein-methionine-S-oxide reductase</shortName>
        <ecNumber evidence="5">1.8.4.11</ecNumber>
    </recommendedName>
    <alternativeName>
        <fullName evidence="5">Peptide-methionine (S)-S-oxide reductase</fullName>
        <shortName evidence="5">Peptide Met(O) reductase</shortName>
    </alternativeName>
</protein>
<keyword evidence="2 5" id="KW-0560">Oxidoreductase</keyword>
<proteinExistence type="inferred from homology"/>
<feature type="domain" description="Peptide methionine sulphoxide reductase MsrA" evidence="7">
    <location>
        <begin position="28"/>
        <end position="177"/>
    </location>
</feature>
<evidence type="ECO:0000256" key="2">
    <source>
        <dbReference type="ARBA" id="ARBA00023002"/>
    </source>
</evidence>
<dbReference type="EC" id="1.8.4.11" evidence="5"/>
<sequence length="195" mass="22537">MSKILAIIISIFLILSPSANAETDKIQTATFAGGCFWCMEPPYDKVEGVISTTSGYTGGNVKNPTYKQVSQGQTGHAEAVQVKYDSSKINYEYLLDIFWKNIDPTVKNRQFCDVGNQYRSGIFYHSEEQKQLALASREKVKKQLNGKIYTEITPVKDFYPAEEYHQDYYKKNPLLYKYYRFRCGRDQRLKELWGS</sequence>
<evidence type="ECO:0000313" key="8">
    <source>
        <dbReference type="EMBL" id="MTF40400.1"/>
    </source>
</evidence>
<comment type="function">
    <text evidence="5">Has an important function as a repair enzyme for proteins that have been inactivated by oxidation. Catalyzes the reversible oxidation-reduction of methionine sulfoxide in proteins to methionine.</text>
</comment>
<feature type="signal peptide" evidence="6">
    <location>
        <begin position="1"/>
        <end position="21"/>
    </location>
</feature>
<evidence type="ECO:0000256" key="5">
    <source>
        <dbReference type="HAMAP-Rule" id="MF_01401"/>
    </source>
</evidence>
<dbReference type="PANTHER" id="PTHR43774:SF1">
    <property type="entry name" value="PEPTIDE METHIONINE SULFOXIDE REDUCTASE MSRA 2"/>
    <property type="match status" value="1"/>
</dbReference>
<dbReference type="Pfam" id="PF01625">
    <property type="entry name" value="PMSR"/>
    <property type="match status" value="1"/>
</dbReference>
<comment type="similarity">
    <text evidence="1 5">Belongs to the MsrA Met sulfoxide reductase family.</text>
</comment>
<comment type="catalytic activity">
    <reaction evidence="4 5">
        <text>[thioredoxin]-disulfide + L-methionine + H2O = L-methionine (S)-S-oxide + [thioredoxin]-dithiol</text>
        <dbReference type="Rhea" id="RHEA:19993"/>
        <dbReference type="Rhea" id="RHEA-COMP:10698"/>
        <dbReference type="Rhea" id="RHEA-COMP:10700"/>
        <dbReference type="ChEBI" id="CHEBI:15377"/>
        <dbReference type="ChEBI" id="CHEBI:29950"/>
        <dbReference type="ChEBI" id="CHEBI:50058"/>
        <dbReference type="ChEBI" id="CHEBI:57844"/>
        <dbReference type="ChEBI" id="CHEBI:58772"/>
        <dbReference type="EC" id="1.8.4.11"/>
    </reaction>
</comment>
<feature type="chain" id="PRO_5032371116" description="Peptide methionine sulfoxide reductase MsrA" evidence="6">
    <location>
        <begin position="22"/>
        <end position="195"/>
    </location>
</feature>
<dbReference type="GO" id="GO:0008113">
    <property type="term" value="F:peptide-methionine (S)-S-oxide reductase activity"/>
    <property type="evidence" value="ECO:0007669"/>
    <property type="project" value="UniProtKB-UniRule"/>
</dbReference>
<reference evidence="8 9" key="1">
    <citation type="submission" date="2019-11" db="EMBL/GenBank/DDBJ databases">
        <title>Isolation of a new High Light Tolerant Cyanobacteria.</title>
        <authorList>
            <person name="Dobson Z."/>
            <person name="Vaughn N."/>
            <person name="Vaughn M."/>
            <person name="Fromme P."/>
            <person name="Mazor Y."/>
        </authorList>
    </citation>
    <scope>NUCLEOTIDE SEQUENCE [LARGE SCALE GENOMIC DNA]</scope>
    <source>
        <strain evidence="8 9">0216</strain>
    </source>
</reference>
<evidence type="ECO:0000256" key="4">
    <source>
        <dbReference type="ARBA" id="ARBA00048782"/>
    </source>
</evidence>
<feature type="active site" evidence="5">
    <location>
        <position position="35"/>
    </location>
</feature>
<dbReference type="InterPro" id="IPR002569">
    <property type="entry name" value="Met_Sox_Rdtase_MsrA_dom"/>
</dbReference>
<dbReference type="Gene3D" id="3.30.1060.10">
    <property type="entry name" value="Peptide methionine sulphoxide reductase MsrA"/>
    <property type="match status" value="1"/>
</dbReference>
<gene>
    <name evidence="5 8" type="primary">msrA</name>
    <name evidence="8" type="ORF">GGC33_15900</name>
</gene>
<evidence type="ECO:0000256" key="1">
    <source>
        <dbReference type="ARBA" id="ARBA00005591"/>
    </source>
</evidence>
<dbReference type="Proteomes" id="UP000437131">
    <property type="component" value="Unassembled WGS sequence"/>
</dbReference>
<dbReference type="SUPFAM" id="SSF55068">
    <property type="entry name" value="Peptide methionine sulfoxide reductase"/>
    <property type="match status" value="1"/>
</dbReference>